<gene>
    <name evidence="10" type="ORF">IFM53868_09851</name>
</gene>
<dbReference type="CDD" id="cd12148">
    <property type="entry name" value="fungal_TF_MHR"/>
    <property type="match status" value="1"/>
</dbReference>
<keyword evidence="2" id="KW-0479">Metal-binding</keyword>
<dbReference type="Gene3D" id="4.10.240.10">
    <property type="entry name" value="Zn(2)-C6 fungal-type DNA-binding domain"/>
    <property type="match status" value="1"/>
</dbReference>
<evidence type="ECO:0000256" key="6">
    <source>
        <dbReference type="ARBA" id="ARBA00023242"/>
    </source>
</evidence>
<name>A0ABQ1BCN1_9EURO</name>
<feature type="domain" description="Zn(2)-C6 fungal-type" evidence="9">
    <location>
        <begin position="11"/>
        <end position="41"/>
    </location>
</feature>
<keyword evidence="5" id="KW-0804">Transcription</keyword>
<protein>
    <recommendedName>
        <fullName evidence="9">Zn(2)-C6 fungal-type domain-containing protein</fullName>
    </recommendedName>
</protein>
<sequence length="600" mass="68226">MTSQDAPKRTSCTRCQAKKVGCNRLEPRCSRCEAVGAQCIYLPRKARSKNRRGLHDKQILREVLRRLERLEDHCKIGQDADTRDVSRSMSVSSGDTDVNDSRSSTGPDLTNEGQSLIPNTPDVVHSMLNGINDDKDKLLLTSNVFCLLQHVKSQVYKNEACIKAIEAAMSEISRLENTQERDVLLPPQIPKDQAKKWVNLYYDSYQFEGFRIPLEKSFLLSVPDLLEIRHVHLDVTSRLIYYSVLLQGVLMDLDHTVQRGGIVKSLYRTSIELVPSWLDQVKDTPEDLFAAFLMISMALEGCNSELSWKIFCHACRIARALGYFSIDGNPKGPESHIRPAQESSEQKNEVEQNRMRFEFWHLLRTDCLFRLSFGKPAMLPEGSWAVNLPDPSITGVDDASTHFIQIHFLASMRLTLVVLKYLDFVNADSDQNAATYDSWMDDLIAEVEAILSNWNIEELMSTTKVLIDTWFCADILFTSYKTIIILCQAKKCNRDSAHLPRRTVDLARKSLKVFQSLMGSTVRSFWGISILLLHQFIFFFLLCLDMIDCQEPGNYEEGLALVRWVNELAVQAAENRPELGPITLVTRSMTAACEQVRLGR</sequence>
<keyword evidence="11" id="KW-1185">Reference proteome</keyword>
<keyword evidence="8" id="KW-0472">Membrane</keyword>
<dbReference type="Pfam" id="PF00172">
    <property type="entry name" value="Zn_clus"/>
    <property type="match status" value="1"/>
</dbReference>
<keyword evidence="6" id="KW-0539">Nucleus</keyword>
<dbReference type="EMBL" id="BLKG01000189">
    <property type="protein sequence ID" value="GFF98551.1"/>
    <property type="molecule type" value="Genomic_DNA"/>
</dbReference>
<dbReference type="SUPFAM" id="SSF57701">
    <property type="entry name" value="Zn2/Cys6 DNA-binding domain"/>
    <property type="match status" value="1"/>
</dbReference>
<feature type="compositionally biased region" description="Polar residues" evidence="7">
    <location>
        <begin position="87"/>
        <end position="118"/>
    </location>
</feature>
<evidence type="ECO:0000256" key="7">
    <source>
        <dbReference type="SAM" id="MobiDB-lite"/>
    </source>
</evidence>
<evidence type="ECO:0000256" key="2">
    <source>
        <dbReference type="ARBA" id="ARBA00022723"/>
    </source>
</evidence>
<evidence type="ECO:0000256" key="1">
    <source>
        <dbReference type="ARBA" id="ARBA00004123"/>
    </source>
</evidence>
<keyword evidence="3" id="KW-0805">Transcription regulation</keyword>
<dbReference type="Proteomes" id="UP000465266">
    <property type="component" value="Unassembled WGS sequence"/>
</dbReference>
<dbReference type="SMART" id="SM00066">
    <property type="entry name" value="GAL4"/>
    <property type="match status" value="1"/>
</dbReference>
<dbReference type="InterPro" id="IPR036864">
    <property type="entry name" value="Zn2-C6_fun-type_DNA-bd_sf"/>
</dbReference>
<dbReference type="PANTHER" id="PTHR46910">
    <property type="entry name" value="TRANSCRIPTION FACTOR PDR1"/>
    <property type="match status" value="1"/>
</dbReference>
<keyword evidence="4" id="KW-0238">DNA-binding</keyword>
<comment type="subcellular location">
    <subcellularLocation>
        <location evidence="1">Nucleus</location>
    </subcellularLocation>
</comment>
<organism evidence="10 11">
    <name type="scientific">Aspergillus udagawae</name>
    <dbReference type="NCBI Taxonomy" id="91492"/>
    <lineage>
        <taxon>Eukaryota</taxon>
        <taxon>Fungi</taxon>
        <taxon>Dikarya</taxon>
        <taxon>Ascomycota</taxon>
        <taxon>Pezizomycotina</taxon>
        <taxon>Eurotiomycetes</taxon>
        <taxon>Eurotiomycetidae</taxon>
        <taxon>Eurotiales</taxon>
        <taxon>Aspergillaceae</taxon>
        <taxon>Aspergillus</taxon>
        <taxon>Aspergillus subgen. Fumigati</taxon>
    </lineage>
</organism>
<evidence type="ECO:0000256" key="4">
    <source>
        <dbReference type="ARBA" id="ARBA00023125"/>
    </source>
</evidence>
<dbReference type="InterPro" id="IPR007219">
    <property type="entry name" value="XnlR_reg_dom"/>
</dbReference>
<dbReference type="PROSITE" id="PS50048">
    <property type="entry name" value="ZN2_CY6_FUNGAL_2"/>
    <property type="match status" value="1"/>
</dbReference>
<evidence type="ECO:0000313" key="10">
    <source>
        <dbReference type="EMBL" id="GFF98551.1"/>
    </source>
</evidence>
<proteinExistence type="predicted"/>
<feature type="region of interest" description="Disordered" evidence="7">
    <location>
        <begin position="81"/>
        <end position="118"/>
    </location>
</feature>
<reference evidence="10 11" key="1">
    <citation type="submission" date="2020-01" db="EMBL/GenBank/DDBJ databases">
        <title>Draft genome sequence of Aspergillus udagawae IFM 53868.</title>
        <authorList>
            <person name="Takahashi H."/>
            <person name="Yaguchi T."/>
        </authorList>
    </citation>
    <scope>NUCLEOTIDE SEQUENCE [LARGE SCALE GENOMIC DNA]</scope>
    <source>
        <strain evidence="10 11">IFM 53868</strain>
    </source>
</reference>
<accession>A0ABQ1BCN1</accession>
<evidence type="ECO:0000256" key="3">
    <source>
        <dbReference type="ARBA" id="ARBA00023015"/>
    </source>
</evidence>
<dbReference type="PANTHER" id="PTHR46910:SF3">
    <property type="entry name" value="HALOTOLERANCE PROTEIN 9-RELATED"/>
    <property type="match status" value="1"/>
</dbReference>
<dbReference type="CDD" id="cd00067">
    <property type="entry name" value="GAL4"/>
    <property type="match status" value="1"/>
</dbReference>
<evidence type="ECO:0000256" key="8">
    <source>
        <dbReference type="SAM" id="Phobius"/>
    </source>
</evidence>
<evidence type="ECO:0000259" key="9">
    <source>
        <dbReference type="PROSITE" id="PS50048"/>
    </source>
</evidence>
<feature type="transmembrane region" description="Helical" evidence="8">
    <location>
        <begin position="525"/>
        <end position="544"/>
    </location>
</feature>
<dbReference type="SMART" id="SM00906">
    <property type="entry name" value="Fungal_trans"/>
    <property type="match status" value="1"/>
</dbReference>
<evidence type="ECO:0000313" key="11">
    <source>
        <dbReference type="Proteomes" id="UP000465266"/>
    </source>
</evidence>
<evidence type="ECO:0000256" key="5">
    <source>
        <dbReference type="ARBA" id="ARBA00023163"/>
    </source>
</evidence>
<dbReference type="InterPro" id="IPR050987">
    <property type="entry name" value="AtrR-like"/>
</dbReference>
<keyword evidence="8" id="KW-0812">Transmembrane</keyword>
<comment type="caution">
    <text evidence="10">The sequence shown here is derived from an EMBL/GenBank/DDBJ whole genome shotgun (WGS) entry which is preliminary data.</text>
</comment>
<dbReference type="InterPro" id="IPR001138">
    <property type="entry name" value="Zn2Cys6_DnaBD"/>
</dbReference>
<keyword evidence="8" id="KW-1133">Transmembrane helix</keyword>